<dbReference type="AlphaFoldDB" id="A0A450YEH3"/>
<organism evidence="1">
    <name type="scientific">Candidatus Kentrum sp. TC</name>
    <dbReference type="NCBI Taxonomy" id="2126339"/>
    <lineage>
        <taxon>Bacteria</taxon>
        <taxon>Pseudomonadati</taxon>
        <taxon>Pseudomonadota</taxon>
        <taxon>Gammaproteobacteria</taxon>
        <taxon>Candidatus Kentrum</taxon>
    </lineage>
</organism>
<reference evidence="1" key="1">
    <citation type="submission" date="2019-02" db="EMBL/GenBank/DDBJ databases">
        <authorList>
            <person name="Gruber-Vodicka R. H."/>
            <person name="Seah K. B. B."/>
        </authorList>
    </citation>
    <scope>NUCLEOTIDE SEQUENCE</scope>
    <source>
        <strain evidence="1">BECK_BZ123</strain>
    </source>
</reference>
<proteinExistence type="predicted"/>
<evidence type="ECO:0000313" key="1">
    <source>
        <dbReference type="EMBL" id="VFK39960.1"/>
    </source>
</evidence>
<sequence length="108" mass="12605">MDTALRTIDPPWRVAKKHLNTPHRDEFESSFWQPIVSRSATTTFATDRAAVLASMKFYFDGRFLSTFDPLNLSIHERFEFLDSIKDGLQLHLRPFFRLMVFGIPIISE</sequence>
<gene>
    <name evidence="1" type="ORF">BECKTC1821D_GA0114238_10082</name>
</gene>
<protein>
    <submittedName>
        <fullName evidence="1">Uncharacterized protein</fullName>
    </submittedName>
</protein>
<accession>A0A450YEH3</accession>
<dbReference type="EMBL" id="CAADFS010000008">
    <property type="protein sequence ID" value="VFK39960.1"/>
    <property type="molecule type" value="Genomic_DNA"/>
</dbReference>
<name>A0A450YEH3_9GAMM</name>